<gene>
    <name evidence="8" type="primary">LOC106581464</name>
</gene>
<dbReference type="CDD" id="cd01221">
    <property type="entry name" value="PH_ephexin"/>
    <property type="match status" value="1"/>
</dbReference>
<dbReference type="PANTHER" id="PTHR12845:SF4">
    <property type="entry name" value="RHO GUANINE NUCLEOTIDE EXCHANGE FACTOR 26"/>
    <property type="match status" value="1"/>
</dbReference>
<dbReference type="SUPFAM" id="SSF48065">
    <property type="entry name" value="DBL homology domain (DH-domain)"/>
    <property type="match status" value="1"/>
</dbReference>
<dbReference type="Pfam" id="PF00018">
    <property type="entry name" value="SH3_1"/>
    <property type="match status" value="1"/>
</dbReference>
<dbReference type="PROSITE" id="PS50010">
    <property type="entry name" value="DH_2"/>
    <property type="match status" value="1"/>
</dbReference>
<dbReference type="SMART" id="SM00325">
    <property type="entry name" value="RhoGEF"/>
    <property type="match status" value="1"/>
</dbReference>
<keyword evidence="7" id="KW-1185">Reference proteome</keyword>
<evidence type="ECO:0000256" key="1">
    <source>
        <dbReference type="ARBA" id="ARBA00022443"/>
    </source>
</evidence>
<evidence type="ECO:0000259" key="5">
    <source>
        <dbReference type="PROSITE" id="PS50003"/>
    </source>
</evidence>
<dbReference type="SMART" id="SM00326">
    <property type="entry name" value="SH3"/>
    <property type="match status" value="1"/>
</dbReference>
<dbReference type="CDD" id="cd11938">
    <property type="entry name" value="SH3_ARHGEF16_26"/>
    <property type="match status" value="1"/>
</dbReference>
<dbReference type="SMART" id="SM00233">
    <property type="entry name" value="PH"/>
    <property type="match status" value="1"/>
</dbReference>
<dbReference type="InterPro" id="IPR035797">
    <property type="entry name" value="ARHGEF16/ARHGEF26_SH3"/>
</dbReference>
<feature type="domain" description="SH3" evidence="4">
    <location>
        <begin position="1097"/>
        <end position="1158"/>
    </location>
</feature>
<dbReference type="InterPro" id="IPR001849">
    <property type="entry name" value="PH_domain"/>
</dbReference>
<dbReference type="InterPro" id="IPR001452">
    <property type="entry name" value="SH3_domain"/>
</dbReference>
<sequence>MEGGNDVDLSNSNITPLWKRRSANHTGPSKLKARPLSYQIDGVHMTDFPVEDSKCSFTLSQPAETLVATPGGGTVILKHVLNQPTRKTRVVRSISIGHLSKGHFSLSKFKSEDDKSLSLNSKPCHGGSVDNVWSDKPLLDTQNRLSSPFTLTAHRDQIVFGTSPSPPDSASSNHPSPPASPNNNHHHNQSSPSSYHPLTPVPSPPNPSPSPPSLHTPTPSHSSTSSIHSLSSLISTPSDPPTPHSPSSADMSAPFPSPSHSPTPTFSSSPTPTLSPSISLSPPPSIVLSTHSAAALKMGTQQLIPKGLASLSKASPAGVQSHGMGGLLGLDPTKRALRALSMVETGSFFSTGIGSGGGGTDQDESPGTLKRGLRSTSYRRAVVSGVEMEIPPVDPKSHRLSQPVDPKSHRLSQPVDPKSHRLSQPVDPKSHRLSQPVDPKSHRLSQPVDPKSHRLSQPVDPKSHRLSQPVDPKSHRLSQPVDPKSHRLSQPVDPKSHRLSQPVDPKSHRLSQPVDPKSHRLSQPVDPKSHRLSQPVDPKSHRLSQPVDPKSHRLSQPVDPKSHRLSQPVDPKSHRLSQPVDPKSHRLSQPVDPKSHRLSQPVDPKSHRLSQPVDPKSHRLSQPVDPKSHRLSQPVDPKSHRLSQPVLKGLQEVKERPTSPGKKNKSPDKKPVLITQRTFDSEEEELYQNYQEKALHNDSDEDQSREAKPDDRIVMQYRPIRTSWSQLSVVKKSGVSDKLSQEERKRQEAIFELISSEHSYLHSLEVLIRMFQNSAELSDTMTKTEHHHLFSNITDVCEASKKFFKDLEDIHQQNVVIDDISDIVFRHAQSNFDPYITYCSNEVYQQRTLQRLVSSKSPVFKEVLTRIEGHPDCRNLPMISFLILPMQRVTRLPLLMDVICQKAPKDSAQYETCKKALQSVSKVVRKCNEGARTMERTEMMYTINSQLDFKIKPFPLVSSSRWMVKRGELTAFVEENGIFSKKTSRQQVYFFLFNDVLILTRKKSEDSYAVIDYALRGQIWVGPCQAEDVNLSPVRSTSGMLTSRQPGASHLFRLRFRSNHSGDKVPMVLGVELMNERARWISALGQSSNDEKNQDRTNAMQVEVTRTYTAKQPDELSLQVADVVLVSQTVEDGWYEGERLRDGERGWFLSECAEPIMCQATIERNMQRMDRLQGLETNV</sequence>
<dbReference type="SUPFAM" id="SSF50729">
    <property type="entry name" value="PH domain-like"/>
    <property type="match status" value="1"/>
</dbReference>
<feature type="region of interest" description="Disordered" evidence="3">
    <location>
        <begin position="693"/>
        <end position="713"/>
    </location>
</feature>
<dbReference type="SUPFAM" id="SSF50044">
    <property type="entry name" value="SH3-domain"/>
    <property type="match status" value="1"/>
</dbReference>
<dbReference type="InterPro" id="IPR036028">
    <property type="entry name" value="SH3-like_dom_sf"/>
</dbReference>
<feature type="region of interest" description="Disordered" evidence="3">
    <location>
        <begin position="350"/>
        <end position="674"/>
    </location>
</feature>
<dbReference type="Pfam" id="PF00621">
    <property type="entry name" value="RhoGEF"/>
    <property type="match status" value="1"/>
</dbReference>
<dbReference type="InterPro" id="IPR011993">
    <property type="entry name" value="PH-like_dom_sf"/>
</dbReference>
<feature type="region of interest" description="Disordered" evidence="3">
    <location>
        <begin position="159"/>
        <end position="282"/>
    </location>
</feature>
<dbReference type="InterPro" id="IPR047271">
    <property type="entry name" value="Ephexin-like"/>
</dbReference>
<dbReference type="PROSITE" id="PS50002">
    <property type="entry name" value="SH3"/>
    <property type="match status" value="1"/>
</dbReference>
<dbReference type="Gene3D" id="2.30.30.40">
    <property type="entry name" value="SH3 Domains"/>
    <property type="match status" value="1"/>
</dbReference>
<dbReference type="RefSeq" id="XP_045560010.1">
    <property type="nucleotide sequence ID" value="XM_045704054.1"/>
</dbReference>
<evidence type="ECO:0000313" key="7">
    <source>
        <dbReference type="Proteomes" id="UP001652741"/>
    </source>
</evidence>
<dbReference type="InterPro" id="IPR047270">
    <property type="entry name" value="PH_ephexin"/>
</dbReference>
<dbReference type="GeneID" id="106581464"/>
<feature type="compositionally biased region" description="Low complexity" evidence="3">
    <location>
        <begin position="215"/>
        <end position="237"/>
    </location>
</feature>
<organism evidence="7 8">
    <name type="scientific">Salmo salar</name>
    <name type="common">Atlantic salmon</name>
    <dbReference type="NCBI Taxonomy" id="8030"/>
    <lineage>
        <taxon>Eukaryota</taxon>
        <taxon>Metazoa</taxon>
        <taxon>Chordata</taxon>
        <taxon>Craniata</taxon>
        <taxon>Vertebrata</taxon>
        <taxon>Euteleostomi</taxon>
        <taxon>Actinopterygii</taxon>
        <taxon>Neopterygii</taxon>
        <taxon>Teleostei</taxon>
        <taxon>Protacanthopterygii</taxon>
        <taxon>Salmoniformes</taxon>
        <taxon>Salmonidae</taxon>
        <taxon>Salmoninae</taxon>
        <taxon>Salmo</taxon>
    </lineage>
</organism>
<evidence type="ECO:0000313" key="8">
    <source>
        <dbReference type="RefSeq" id="XP_045560010.1"/>
    </source>
</evidence>
<evidence type="ECO:0000259" key="4">
    <source>
        <dbReference type="PROSITE" id="PS50002"/>
    </source>
</evidence>
<evidence type="ECO:0000256" key="2">
    <source>
        <dbReference type="PROSITE-ProRule" id="PRU00192"/>
    </source>
</evidence>
<feature type="region of interest" description="Disordered" evidence="3">
    <location>
        <begin position="115"/>
        <end position="134"/>
    </location>
</feature>
<proteinExistence type="predicted"/>
<dbReference type="CDD" id="cd00160">
    <property type="entry name" value="RhoGEF"/>
    <property type="match status" value="1"/>
</dbReference>
<dbReference type="InterPro" id="IPR035899">
    <property type="entry name" value="DBL_dom_sf"/>
</dbReference>
<dbReference type="Gene3D" id="1.20.900.10">
    <property type="entry name" value="Dbl homology (DH) domain"/>
    <property type="match status" value="1"/>
</dbReference>
<feature type="compositionally biased region" description="Low complexity" evidence="3">
    <location>
        <begin position="189"/>
        <end position="198"/>
    </location>
</feature>
<feature type="compositionally biased region" description="Pro residues" evidence="3">
    <location>
        <begin position="199"/>
        <end position="214"/>
    </location>
</feature>
<feature type="compositionally biased region" description="Low complexity" evidence="3">
    <location>
        <begin position="262"/>
        <end position="280"/>
    </location>
</feature>
<evidence type="ECO:0000259" key="6">
    <source>
        <dbReference type="PROSITE" id="PS50010"/>
    </source>
</evidence>
<dbReference type="PANTHER" id="PTHR12845">
    <property type="entry name" value="GUANINE NUCLEOTIDE EXCHANGE FACTOR"/>
    <property type="match status" value="1"/>
</dbReference>
<accession>A0ABM3DMG9</accession>
<evidence type="ECO:0000256" key="3">
    <source>
        <dbReference type="SAM" id="MobiDB-lite"/>
    </source>
</evidence>
<dbReference type="Gene3D" id="2.30.29.30">
    <property type="entry name" value="Pleckstrin-homology domain (PH domain)/Phosphotyrosine-binding domain (PTB)"/>
    <property type="match status" value="1"/>
</dbReference>
<reference evidence="8" key="1">
    <citation type="submission" date="2025-08" db="UniProtKB">
        <authorList>
            <consortium name="RefSeq"/>
        </authorList>
    </citation>
    <scope>IDENTIFICATION</scope>
</reference>
<dbReference type="PROSITE" id="PS50003">
    <property type="entry name" value="PH_DOMAIN"/>
    <property type="match status" value="1"/>
</dbReference>
<feature type="domain" description="DH" evidence="6">
    <location>
        <begin position="745"/>
        <end position="930"/>
    </location>
</feature>
<feature type="domain" description="PH" evidence="5">
    <location>
        <begin position="972"/>
        <end position="1089"/>
    </location>
</feature>
<name>A0ABM3DMG9_SALSA</name>
<protein>
    <submittedName>
        <fullName evidence="8">Rho guanine nucleotide exchange factor 26 isoform X1</fullName>
    </submittedName>
</protein>
<keyword evidence="1 2" id="KW-0728">SH3 domain</keyword>
<dbReference type="Proteomes" id="UP001652741">
    <property type="component" value="Chromosome ssa20"/>
</dbReference>
<dbReference type="InterPro" id="IPR000219">
    <property type="entry name" value="DH_dom"/>
</dbReference>